<name>A0ABQ9BEK1_9ROSI</name>
<dbReference type="Proteomes" id="UP001141253">
    <property type="component" value="Chromosome 6"/>
</dbReference>
<dbReference type="EMBL" id="JAPFFI010000009">
    <property type="protein sequence ID" value="KAJ6381992.1"/>
    <property type="molecule type" value="Genomic_DNA"/>
</dbReference>
<reference evidence="1" key="2">
    <citation type="journal article" date="2023" name="Int. J. Mol. Sci.">
        <title>De Novo Assembly and Annotation of 11 Diverse Shrub Willow (Salix) Genomes Reveals Novel Gene Organization in Sex-Linked Regions.</title>
        <authorList>
            <person name="Hyden B."/>
            <person name="Feng K."/>
            <person name="Yates T.B."/>
            <person name="Jawdy S."/>
            <person name="Cereghino C."/>
            <person name="Smart L.B."/>
            <person name="Muchero W."/>
        </authorList>
    </citation>
    <scope>NUCLEOTIDE SEQUENCE</scope>
    <source>
        <tissue evidence="1">Shoot tip</tissue>
    </source>
</reference>
<gene>
    <name evidence="1" type="ORF">OIU77_030610</name>
</gene>
<evidence type="ECO:0000313" key="2">
    <source>
        <dbReference type="Proteomes" id="UP001141253"/>
    </source>
</evidence>
<proteinExistence type="predicted"/>
<sequence>MSVFDSGLHELSTSRLRPSCMGVLAWCQSVRISHDNGSSVLELSLMASCTFWIVMEINFLVYDDANGRWQEDMWARLVGSPSHF</sequence>
<reference evidence="1" key="1">
    <citation type="submission" date="2022-10" db="EMBL/GenBank/DDBJ databases">
        <authorList>
            <person name="Hyden B.L."/>
            <person name="Feng K."/>
            <person name="Yates T."/>
            <person name="Jawdy S."/>
            <person name="Smart L.B."/>
            <person name="Muchero W."/>
        </authorList>
    </citation>
    <scope>NUCLEOTIDE SEQUENCE</scope>
    <source>
        <tissue evidence="1">Shoot tip</tissue>
    </source>
</reference>
<protein>
    <submittedName>
        <fullName evidence="1">Uncharacterized protein</fullName>
    </submittedName>
</protein>
<accession>A0ABQ9BEK1</accession>
<comment type="caution">
    <text evidence="1">The sequence shown here is derived from an EMBL/GenBank/DDBJ whole genome shotgun (WGS) entry which is preliminary data.</text>
</comment>
<keyword evidence="2" id="KW-1185">Reference proteome</keyword>
<organism evidence="1 2">
    <name type="scientific">Salix suchowensis</name>
    <dbReference type="NCBI Taxonomy" id="1278906"/>
    <lineage>
        <taxon>Eukaryota</taxon>
        <taxon>Viridiplantae</taxon>
        <taxon>Streptophyta</taxon>
        <taxon>Embryophyta</taxon>
        <taxon>Tracheophyta</taxon>
        <taxon>Spermatophyta</taxon>
        <taxon>Magnoliopsida</taxon>
        <taxon>eudicotyledons</taxon>
        <taxon>Gunneridae</taxon>
        <taxon>Pentapetalae</taxon>
        <taxon>rosids</taxon>
        <taxon>fabids</taxon>
        <taxon>Malpighiales</taxon>
        <taxon>Salicaceae</taxon>
        <taxon>Saliceae</taxon>
        <taxon>Salix</taxon>
    </lineage>
</organism>
<evidence type="ECO:0000313" key="1">
    <source>
        <dbReference type="EMBL" id="KAJ6381992.1"/>
    </source>
</evidence>